<evidence type="ECO:0000313" key="9">
    <source>
        <dbReference type="Proteomes" id="UP000834106"/>
    </source>
</evidence>
<feature type="region of interest" description="Disordered" evidence="5">
    <location>
        <begin position="1"/>
        <end position="26"/>
    </location>
</feature>
<keyword evidence="9" id="KW-1185">Reference proteome</keyword>
<evidence type="ECO:0000259" key="7">
    <source>
        <dbReference type="Pfam" id="PF03168"/>
    </source>
</evidence>
<evidence type="ECO:0000256" key="1">
    <source>
        <dbReference type="ARBA" id="ARBA00004167"/>
    </source>
</evidence>
<accession>A0AAD1YZL4</accession>
<evidence type="ECO:0000256" key="4">
    <source>
        <dbReference type="ARBA" id="ARBA00023136"/>
    </source>
</evidence>
<dbReference type="PANTHER" id="PTHR31234:SF4">
    <property type="entry name" value="EXPRESSED PROTEIN"/>
    <property type="match status" value="1"/>
</dbReference>
<evidence type="ECO:0000256" key="2">
    <source>
        <dbReference type="ARBA" id="ARBA00022692"/>
    </source>
</evidence>
<dbReference type="PANTHER" id="PTHR31234">
    <property type="entry name" value="LATE EMBRYOGENESIS ABUNDANT (LEA) HYDROXYPROLINE-RICH GLYCOPROTEIN FAMILY"/>
    <property type="match status" value="1"/>
</dbReference>
<dbReference type="Proteomes" id="UP000834106">
    <property type="component" value="Chromosome 3"/>
</dbReference>
<protein>
    <recommendedName>
        <fullName evidence="7">Late embryogenesis abundant protein LEA-2 subgroup domain-containing protein</fullName>
    </recommendedName>
</protein>
<comment type="subcellular location">
    <subcellularLocation>
        <location evidence="1">Membrane</location>
        <topology evidence="1">Single-pass membrane protein</topology>
    </subcellularLocation>
</comment>
<dbReference type="EMBL" id="OU503038">
    <property type="protein sequence ID" value="CAI9757597.1"/>
    <property type="molecule type" value="Genomic_DNA"/>
</dbReference>
<keyword evidence="3 6" id="KW-1133">Transmembrane helix</keyword>
<evidence type="ECO:0000256" key="3">
    <source>
        <dbReference type="ARBA" id="ARBA00022989"/>
    </source>
</evidence>
<dbReference type="Pfam" id="PF03168">
    <property type="entry name" value="LEA_2"/>
    <property type="match status" value="1"/>
</dbReference>
<dbReference type="SUPFAM" id="SSF117070">
    <property type="entry name" value="LEA14-like"/>
    <property type="match status" value="1"/>
</dbReference>
<feature type="transmembrane region" description="Helical" evidence="6">
    <location>
        <begin position="53"/>
        <end position="72"/>
    </location>
</feature>
<gene>
    <name evidence="8" type="ORF">FPE_LOCUS5027</name>
</gene>
<reference evidence="8" key="1">
    <citation type="submission" date="2023-05" db="EMBL/GenBank/DDBJ databases">
        <authorList>
            <person name="Huff M."/>
        </authorList>
    </citation>
    <scope>NUCLEOTIDE SEQUENCE</scope>
</reference>
<proteinExistence type="predicted"/>
<dbReference type="GO" id="GO:0098542">
    <property type="term" value="P:defense response to other organism"/>
    <property type="evidence" value="ECO:0007669"/>
    <property type="project" value="InterPro"/>
</dbReference>
<feature type="domain" description="Late embryogenesis abundant protein LEA-2 subgroup" evidence="7">
    <location>
        <begin position="105"/>
        <end position="200"/>
    </location>
</feature>
<keyword evidence="2 6" id="KW-0812">Transmembrane</keyword>
<name>A0AAD1YZL4_9LAMI</name>
<dbReference type="InterPro" id="IPR044839">
    <property type="entry name" value="NDR1-like"/>
</dbReference>
<evidence type="ECO:0000256" key="5">
    <source>
        <dbReference type="SAM" id="MobiDB-lite"/>
    </source>
</evidence>
<keyword evidence="4 6" id="KW-0472">Membrane</keyword>
<dbReference type="GO" id="GO:0016020">
    <property type="term" value="C:membrane"/>
    <property type="evidence" value="ECO:0007669"/>
    <property type="project" value="UniProtKB-SubCell"/>
</dbReference>
<sequence>MYSTKHSDTSSFHQPLIPDPQSQSQHQEPPYVVVLTYQPPHTRRLLSKSCRRCLICFATVLPFLAAAAYLLWPSDPGLSIVRLRLDRLHFHTRPKISLDITLDSTIKVRNRDFYSIDYDSLLVAIDYRGKRLGSAVSDGGHIKARGTSYINTTLVLDGVEILSDVILLLEDLAKGAIPFDTTSQISGKIGVFFFDLPLKAKIWCEVIVNTRNQTIARQSCYPKVSEGS</sequence>
<evidence type="ECO:0000256" key="6">
    <source>
        <dbReference type="SAM" id="Phobius"/>
    </source>
</evidence>
<dbReference type="InterPro" id="IPR004864">
    <property type="entry name" value="LEA_2"/>
</dbReference>
<dbReference type="Gene3D" id="2.60.40.1820">
    <property type="match status" value="1"/>
</dbReference>
<evidence type="ECO:0000313" key="8">
    <source>
        <dbReference type="EMBL" id="CAI9757597.1"/>
    </source>
</evidence>
<organism evidence="8 9">
    <name type="scientific">Fraxinus pennsylvanica</name>
    <dbReference type="NCBI Taxonomy" id="56036"/>
    <lineage>
        <taxon>Eukaryota</taxon>
        <taxon>Viridiplantae</taxon>
        <taxon>Streptophyta</taxon>
        <taxon>Embryophyta</taxon>
        <taxon>Tracheophyta</taxon>
        <taxon>Spermatophyta</taxon>
        <taxon>Magnoliopsida</taxon>
        <taxon>eudicotyledons</taxon>
        <taxon>Gunneridae</taxon>
        <taxon>Pentapetalae</taxon>
        <taxon>asterids</taxon>
        <taxon>lamiids</taxon>
        <taxon>Lamiales</taxon>
        <taxon>Oleaceae</taxon>
        <taxon>Oleeae</taxon>
        <taxon>Fraxinus</taxon>
    </lineage>
</organism>
<dbReference type="AlphaFoldDB" id="A0AAD1YZL4"/>